<keyword evidence="4" id="KW-1185">Reference proteome</keyword>
<gene>
    <name evidence="3" type="primary">mceF</name>
    <name evidence="3" type="ORF">GOEFS_020_00220</name>
</gene>
<keyword evidence="1" id="KW-0472">Membrane</keyword>
<evidence type="ECO:0000313" key="3">
    <source>
        <dbReference type="EMBL" id="GAB17158.1"/>
    </source>
</evidence>
<dbReference type="STRING" id="1077974.GOEFS_020_00220"/>
<name>H0QWF7_9ACTN</name>
<feature type="transmembrane region" description="Helical" evidence="1">
    <location>
        <begin position="6"/>
        <end position="26"/>
    </location>
</feature>
<dbReference type="PANTHER" id="PTHR33371">
    <property type="entry name" value="INTERMEMBRANE PHOSPHOLIPID TRANSPORT SYSTEM BINDING PROTEIN MLAD-RELATED"/>
    <property type="match status" value="1"/>
</dbReference>
<dbReference type="eggNOG" id="COG1463">
    <property type="taxonomic scope" value="Bacteria"/>
</dbReference>
<dbReference type="Proteomes" id="UP000035034">
    <property type="component" value="Unassembled WGS sequence"/>
</dbReference>
<evidence type="ECO:0000313" key="4">
    <source>
        <dbReference type="Proteomes" id="UP000035034"/>
    </source>
</evidence>
<reference evidence="3 4" key="1">
    <citation type="submission" date="2011-12" db="EMBL/GenBank/DDBJ databases">
        <title>Whole genome shotgun sequence of Gordonia effusa NBRC 100432.</title>
        <authorList>
            <person name="Yoshida I."/>
            <person name="Takarada H."/>
            <person name="Hosoyama A."/>
            <person name="Tsuchikane K."/>
            <person name="Katsumata H."/>
            <person name="Yamazaki S."/>
            <person name="Fujita N."/>
        </authorList>
    </citation>
    <scope>NUCLEOTIDE SEQUENCE [LARGE SCALE GENOMIC DNA]</scope>
    <source>
        <strain evidence="3 4">NBRC 100432</strain>
    </source>
</reference>
<dbReference type="InterPro" id="IPR052336">
    <property type="entry name" value="MlaD_Phospholipid_Transporter"/>
</dbReference>
<accession>H0QWF7</accession>
<keyword evidence="1" id="KW-0812">Transmembrane</keyword>
<dbReference type="OrthoDB" id="4371474at2"/>
<dbReference type="PANTHER" id="PTHR33371:SF4">
    <property type="entry name" value="INTERMEMBRANE PHOSPHOLIPID TRANSPORT SYSTEM BINDING PROTEIN MLAD"/>
    <property type="match status" value="1"/>
</dbReference>
<evidence type="ECO:0000259" key="2">
    <source>
        <dbReference type="Pfam" id="PF02470"/>
    </source>
</evidence>
<protein>
    <submittedName>
        <fullName evidence="3">Mce family protein</fullName>
    </submittedName>
</protein>
<comment type="caution">
    <text evidence="3">The sequence shown here is derived from an EMBL/GenBank/DDBJ whole genome shotgun (WGS) entry which is preliminary data.</text>
</comment>
<dbReference type="Pfam" id="PF02470">
    <property type="entry name" value="MlaD"/>
    <property type="match status" value="1"/>
</dbReference>
<sequence length="317" mass="33473">MTKIPTWLSVSLFLVVTVLGASYLIVGILHMDPRVRENTITIDLTASGGLRSGSEVSYRGKRIGRVSSVGAINGAVRVQLSYDADYRIPRATGIQVRNVSVLGEPIVDFAPQNSAGPYLADGAHLTTKNVQIPTTVAELLQATSGALDQLDPTVLNRLVDTVTEAVTGLDTATPVIGRGADLLATTLISRRGVLEESLRNLMTMLKDSDWAKSAMVDGAPALELVGVRGGSGFRALFGAAQKVDGGTKLKRWRPTEQRLVKLVQQIGPELGPIATTIKPIMLATAPALGALNIGDLLQQALLALPGDSVRVSVTVPK</sequence>
<evidence type="ECO:0000256" key="1">
    <source>
        <dbReference type="SAM" id="Phobius"/>
    </source>
</evidence>
<dbReference type="InterPro" id="IPR003399">
    <property type="entry name" value="Mce/MlaD"/>
</dbReference>
<dbReference type="EMBL" id="BAEH01000020">
    <property type="protein sequence ID" value="GAB17158.1"/>
    <property type="molecule type" value="Genomic_DNA"/>
</dbReference>
<keyword evidence="1" id="KW-1133">Transmembrane helix</keyword>
<organism evidence="3 4">
    <name type="scientific">Gordonia effusa NBRC 100432</name>
    <dbReference type="NCBI Taxonomy" id="1077974"/>
    <lineage>
        <taxon>Bacteria</taxon>
        <taxon>Bacillati</taxon>
        <taxon>Actinomycetota</taxon>
        <taxon>Actinomycetes</taxon>
        <taxon>Mycobacteriales</taxon>
        <taxon>Gordoniaceae</taxon>
        <taxon>Gordonia</taxon>
    </lineage>
</organism>
<dbReference type="AlphaFoldDB" id="H0QWF7"/>
<feature type="domain" description="Mce/MlaD" evidence="2">
    <location>
        <begin position="37"/>
        <end position="111"/>
    </location>
</feature>
<dbReference type="RefSeq" id="WP_007316496.1">
    <property type="nucleotide sequence ID" value="NZ_BAEH01000020.1"/>
</dbReference>
<proteinExistence type="predicted"/>